<dbReference type="PROSITE" id="PS01186">
    <property type="entry name" value="EGF_2"/>
    <property type="match status" value="1"/>
</dbReference>
<keyword evidence="6" id="KW-1185">Reference proteome</keyword>
<evidence type="ECO:0000256" key="1">
    <source>
        <dbReference type="PROSITE-ProRule" id="PRU00076"/>
    </source>
</evidence>
<protein>
    <recommendedName>
        <fullName evidence="7">ZP domain-containing protein</fullName>
    </recommendedName>
</protein>
<evidence type="ECO:0000259" key="4">
    <source>
        <dbReference type="PROSITE" id="PS51034"/>
    </source>
</evidence>
<feature type="domain" description="ZP" evidence="4">
    <location>
        <begin position="137"/>
        <end position="413"/>
    </location>
</feature>
<reference evidence="5 6" key="1">
    <citation type="submission" date="2024-04" db="EMBL/GenBank/DDBJ databases">
        <authorList>
            <consortium name="Genoscope - CEA"/>
            <person name="William W."/>
        </authorList>
    </citation>
    <scope>NUCLEOTIDE SEQUENCE [LARGE SCALE GENOMIC DNA]</scope>
</reference>
<dbReference type="InterPro" id="IPR001507">
    <property type="entry name" value="ZP_dom"/>
</dbReference>
<feature type="disulfide bond" evidence="1">
    <location>
        <begin position="120"/>
        <end position="129"/>
    </location>
</feature>
<keyword evidence="1" id="KW-1015">Disulfide bond</keyword>
<evidence type="ECO:0008006" key="7">
    <source>
        <dbReference type="Google" id="ProtNLM"/>
    </source>
</evidence>
<name>A0AAV2H5Z4_LYMST</name>
<keyword evidence="1" id="KW-0245">EGF-like domain</keyword>
<comment type="caution">
    <text evidence="1">Lacks conserved residue(s) required for the propagation of feature annotation.</text>
</comment>
<dbReference type="InterPro" id="IPR000742">
    <property type="entry name" value="EGF"/>
</dbReference>
<dbReference type="EMBL" id="CAXITT010000043">
    <property type="protein sequence ID" value="CAL1529129.1"/>
    <property type="molecule type" value="Genomic_DNA"/>
</dbReference>
<keyword evidence="2" id="KW-0732">Signal</keyword>
<comment type="caution">
    <text evidence="5">The sequence shown here is derived from an EMBL/GenBank/DDBJ whole genome shotgun (WGS) entry which is preliminary data.</text>
</comment>
<dbReference type="Gene3D" id="2.10.25.10">
    <property type="entry name" value="Laminin"/>
    <property type="match status" value="1"/>
</dbReference>
<dbReference type="PROSITE" id="PS51034">
    <property type="entry name" value="ZP_2"/>
    <property type="match status" value="1"/>
</dbReference>
<dbReference type="PROSITE" id="PS00022">
    <property type="entry name" value="EGF_1"/>
    <property type="match status" value="1"/>
</dbReference>
<dbReference type="Pfam" id="PF23106">
    <property type="entry name" value="EGF_Teneurin"/>
    <property type="match status" value="1"/>
</dbReference>
<dbReference type="PANTHER" id="PTHR46560">
    <property type="entry name" value="CYPHER, ISOFORM B"/>
    <property type="match status" value="1"/>
</dbReference>
<dbReference type="PROSITE" id="PS50026">
    <property type="entry name" value="EGF_3"/>
    <property type="match status" value="1"/>
</dbReference>
<feature type="signal peptide" evidence="2">
    <location>
        <begin position="1"/>
        <end position="26"/>
    </location>
</feature>
<evidence type="ECO:0000256" key="2">
    <source>
        <dbReference type="SAM" id="SignalP"/>
    </source>
</evidence>
<feature type="domain" description="EGF-like" evidence="3">
    <location>
        <begin position="95"/>
        <end position="130"/>
    </location>
</feature>
<dbReference type="PANTHER" id="PTHR46560:SF5">
    <property type="entry name" value="CYPHER, ISOFORM B"/>
    <property type="match status" value="1"/>
</dbReference>
<sequence length="413" mass="45568">MTLYNFFNHGIFLSIALLVFTKQGLTSSSLLDFNCLRSGSDCLSPSHCDITTGKCQCLYPSTTGPSTVDYTSNTTDLTVVNVTSFDYQCNAFTVNPTSCGPRSECSYHGNCSDELGACVCEEGYYGEECHLPRVQVACSPASMFINVNPHGHFRGFIYILHKKQEIDCNLNNTISRNVSSFVMDDYFDLEGWNLTLNHVDATCGNASLKKDPAMSDVHIYRREFLIQYSEDIETSLDQLVTAECRVSMDAANVSIGDISVQDVNKPFESIDVSDENTANVTLTVEHQAGSAPKDTTFNLGDEMDLIFRMQKSSHSTYADFKINKCAASNQDNRLQTVTVIDDECFDANIRALFLSDANHTPQISNHSATNSNPVIVLKLKAFLFSGHGTTGQVTFLCSVHFCEDKCPHVCSSL</sequence>
<dbReference type="AlphaFoldDB" id="A0AAV2H5Z4"/>
<evidence type="ECO:0000313" key="5">
    <source>
        <dbReference type="EMBL" id="CAL1529129.1"/>
    </source>
</evidence>
<proteinExistence type="predicted"/>
<feature type="chain" id="PRO_5043999277" description="ZP domain-containing protein" evidence="2">
    <location>
        <begin position="27"/>
        <end position="413"/>
    </location>
</feature>
<accession>A0AAV2H5Z4</accession>
<evidence type="ECO:0000313" key="6">
    <source>
        <dbReference type="Proteomes" id="UP001497497"/>
    </source>
</evidence>
<dbReference type="Proteomes" id="UP001497497">
    <property type="component" value="Unassembled WGS sequence"/>
</dbReference>
<evidence type="ECO:0000259" key="3">
    <source>
        <dbReference type="PROSITE" id="PS50026"/>
    </source>
</evidence>
<organism evidence="5 6">
    <name type="scientific">Lymnaea stagnalis</name>
    <name type="common">Great pond snail</name>
    <name type="synonym">Helix stagnalis</name>
    <dbReference type="NCBI Taxonomy" id="6523"/>
    <lineage>
        <taxon>Eukaryota</taxon>
        <taxon>Metazoa</taxon>
        <taxon>Spiralia</taxon>
        <taxon>Lophotrochozoa</taxon>
        <taxon>Mollusca</taxon>
        <taxon>Gastropoda</taxon>
        <taxon>Heterobranchia</taxon>
        <taxon>Euthyneura</taxon>
        <taxon>Panpulmonata</taxon>
        <taxon>Hygrophila</taxon>
        <taxon>Lymnaeoidea</taxon>
        <taxon>Lymnaeidae</taxon>
        <taxon>Lymnaea</taxon>
    </lineage>
</organism>
<gene>
    <name evidence="5" type="ORF">GSLYS_00003284001</name>
</gene>